<dbReference type="KEGG" id="vne:CFK40_13150"/>
<organism evidence="2 3">
    <name type="scientific">Virgibacillus necropolis</name>
    <dbReference type="NCBI Taxonomy" id="163877"/>
    <lineage>
        <taxon>Bacteria</taxon>
        <taxon>Bacillati</taxon>
        <taxon>Bacillota</taxon>
        <taxon>Bacilli</taxon>
        <taxon>Bacillales</taxon>
        <taxon>Bacillaceae</taxon>
        <taxon>Virgibacillus</taxon>
    </lineage>
</organism>
<dbReference type="AlphaFoldDB" id="A0A221ME28"/>
<dbReference type="EMBL" id="CP022437">
    <property type="protein sequence ID" value="ASN05891.1"/>
    <property type="molecule type" value="Genomic_DNA"/>
</dbReference>
<sequence length="99" mass="11017">MKKRYLLSGVGAVGASVAGFVLKDKDKRDKLKTTVKNTTSKIKNRNKETTLDDAGIPDQVENNDRSQLENAKMVSEGSQFGVNYYNEIKEEKDKTTTTS</sequence>
<accession>A0A221ME28</accession>
<reference evidence="2 3" key="1">
    <citation type="journal article" date="2003" name="Int. J. Syst. Evol. Microbiol.">
        <title>Virgibacillus carmonensis sp. nov., Virgibacillus necropolis sp. nov. and Virgibacillus picturae sp. nov., three novel species isolated from deteriorated mural paintings, transfer of the species of the genus salibacillus to Virgibacillus, as Virgibacillus marismortui comb. nov. and Virgibacillus salexigens comb. nov., and emended description of the genus Virgibacillus.</title>
        <authorList>
            <person name="Heyrman J."/>
            <person name="Logan N.A."/>
            <person name="Busse H.J."/>
            <person name="Balcaen A."/>
            <person name="Lebbe L."/>
            <person name="Rodriguez-Diaz M."/>
            <person name="Swings J."/>
            <person name="De Vos P."/>
        </authorList>
    </citation>
    <scope>NUCLEOTIDE SEQUENCE [LARGE SCALE GENOMIC DNA]</scope>
    <source>
        <strain evidence="2 3">LMG 19488</strain>
    </source>
</reference>
<protein>
    <recommendedName>
        <fullName evidence="4">YtxH domain-containing protein</fullName>
    </recommendedName>
</protein>
<dbReference type="OrthoDB" id="2390014at2"/>
<keyword evidence="3" id="KW-1185">Reference proteome</keyword>
<gene>
    <name evidence="2" type="ORF">CFK40_13150</name>
</gene>
<feature type="region of interest" description="Disordered" evidence="1">
    <location>
        <begin position="42"/>
        <end position="66"/>
    </location>
</feature>
<evidence type="ECO:0000313" key="2">
    <source>
        <dbReference type="EMBL" id="ASN05891.1"/>
    </source>
</evidence>
<evidence type="ECO:0000313" key="3">
    <source>
        <dbReference type="Proteomes" id="UP000204391"/>
    </source>
</evidence>
<proteinExistence type="predicted"/>
<evidence type="ECO:0008006" key="4">
    <source>
        <dbReference type="Google" id="ProtNLM"/>
    </source>
</evidence>
<evidence type="ECO:0000256" key="1">
    <source>
        <dbReference type="SAM" id="MobiDB-lite"/>
    </source>
</evidence>
<dbReference type="Proteomes" id="UP000204391">
    <property type="component" value="Chromosome"/>
</dbReference>
<name>A0A221ME28_9BACI</name>
<dbReference type="RefSeq" id="WP_089532738.1">
    <property type="nucleotide sequence ID" value="NZ_CP022437.1"/>
</dbReference>